<protein>
    <recommendedName>
        <fullName evidence="2">PiggyBac transposable element-derived protein domain-containing protein</fullName>
    </recommendedName>
</protein>
<dbReference type="Proteomes" id="UP001347796">
    <property type="component" value="Unassembled WGS sequence"/>
</dbReference>
<organism evidence="3 4">
    <name type="scientific">Patella caerulea</name>
    <name type="common">Rayed Mediterranean limpet</name>
    <dbReference type="NCBI Taxonomy" id="87958"/>
    <lineage>
        <taxon>Eukaryota</taxon>
        <taxon>Metazoa</taxon>
        <taxon>Spiralia</taxon>
        <taxon>Lophotrochozoa</taxon>
        <taxon>Mollusca</taxon>
        <taxon>Gastropoda</taxon>
        <taxon>Patellogastropoda</taxon>
        <taxon>Patelloidea</taxon>
        <taxon>Patellidae</taxon>
        <taxon>Patella</taxon>
    </lineage>
</organism>
<dbReference type="PANTHER" id="PTHR46599:SF3">
    <property type="entry name" value="PIGGYBAC TRANSPOSABLE ELEMENT-DERIVED PROTEIN 4"/>
    <property type="match status" value="1"/>
</dbReference>
<dbReference type="PANTHER" id="PTHR46599">
    <property type="entry name" value="PIGGYBAC TRANSPOSABLE ELEMENT-DERIVED PROTEIN 4"/>
    <property type="match status" value="1"/>
</dbReference>
<dbReference type="EMBL" id="JAZGQO010000015">
    <property type="protein sequence ID" value="KAK6169501.1"/>
    <property type="molecule type" value="Genomic_DNA"/>
</dbReference>
<reference evidence="3 4" key="1">
    <citation type="submission" date="2024-01" db="EMBL/GenBank/DDBJ databases">
        <title>The genome of the rayed Mediterranean limpet Patella caerulea (Linnaeus, 1758).</title>
        <authorList>
            <person name="Anh-Thu Weber A."/>
            <person name="Halstead-Nussloch G."/>
        </authorList>
    </citation>
    <scope>NUCLEOTIDE SEQUENCE [LARGE SCALE GENOMIC DNA]</scope>
    <source>
        <strain evidence="3">AATW-2023a</strain>
        <tissue evidence="3">Whole specimen</tissue>
    </source>
</reference>
<name>A0AAN8G7Q7_PATCE</name>
<dbReference type="InterPro" id="IPR029526">
    <property type="entry name" value="PGBD"/>
</dbReference>
<accession>A0AAN8G7Q7</accession>
<proteinExistence type="predicted"/>
<feature type="domain" description="PiggyBac transposable element-derived protein" evidence="2">
    <location>
        <begin position="169"/>
        <end position="230"/>
    </location>
</feature>
<dbReference type="Pfam" id="PF13843">
    <property type="entry name" value="DDE_Tnp_1_7"/>
    <property type="match status" value="1"/>
</dbReference>
<gene>
    <name evidence="3" type="ORF">SNE40_020544</name>
</gene>
<comment type="caution">
    <text evidence="3">The sequence shown here is derived from an EMBL/GenBank/DDBJ whole genome shotgun (WGS) entry which is preliminary data.</text>
</comment>
<evidence type="ECO:0000259" key="2">
    <source>
        <dbReference type="Pfam" id="PF13843"/>
    </source>
</evidence>
<feature type="compositionally biased region" description="Acidic residues" evidence="1">
    <location>
        <begin position="36"/>
        <end position="59"/>
    </location>
</feature>
<evidence type="ECO:0000256" key="1">
    <source>
        <dbReference type="SAM" id="MobiDB-lite"/>
    </source>
</evidence>
<keyword evidence="4" id="KW-1185">Reference proteome</keyword>
<evidence type="ECO:0000313" key="3">
    <source>
        <dbReference type="EMBL" id="KAK6169501.1"/>
    </source>
</evidence>
<sequence length="239" mass="27407">MDEESISDSDPEGGGYANGDALDQAQSKTSKHTVDDLIDTEDDIDEQSNSTSDEDDTDEQSNSSSGEDDPQTASNKKQVPYLEKVKYLEQYIDKRCNKDAEFSKTELKDLSGKLAKVGDKKEDVKPGKVQSLLEVARQRWRKKTTQTKADMFSSPEGVKPVYFDAQKETPGTVFLKFLDDIITDILYQTNHYMTQKHRRISPILKREFYGFIGMNIIMSYHILPAIRDYWIWPFPTSHW</sequence>
<evidence type="ECO:0000313" key="4">
    <source>
        <dbReference type="Proteomes" id="UP001347796"/>
    </source>
</evidence>
<feature type="compositionally biased region" description="Acidic residues" evidence="1">
    <location>
        <begin position="1"/>
        <end position="11"/>
    </location>
</feature>
<dbReference type="AlphaFoldDB" id="A0AAN8G7Q7"/>
<feature type="region of interest" description="Disordered" evidence="1">
    <location>
        <begin position="1"/>
        <end position="80"/>
    </location>
</feature>